<sequence length="204" mass="23011">METDKNPINRLAGALSVKLSEQECQMMAVLIDAALESENVYTEQIPLSDEEKHDYLLMAFEERILIPVRGRQTGAWEDRMLRFAVGEMFFMPHVARILFGTARQTGALDSESAVRKVLSHHPARFIDHSVIFLKQIRPHTKSCMAEGGLMTAVAQGAGIETDIHDIVDNCVTAGIMNPCTRGSTLQGLAWYEFHPCLYWDRKFQ</sequence>
<accession>A0A7W0C6L0</accession>
<name>A0A7W0C6L0_9BACT</name>
<protein>
    <submittedName>
        <fullName evidence="1">Uncharacterized protein</fullName>
    </submittedName>
</protein>
<keyword evidence="2" id="KW-1185">Reference proteome</keyword>
<proteinExistence type="predicted"/>
<evidence type="ECO:0000313" key="2">
    <source>
        <dbReference type="Proteomes" id="UP000525298"/>
    </source>
</evidence>
<comment type="caution">
    <text evidence="1">The sequence shown here is derived from an EMBL/GenBank/DDBJ whole genome shotgun (WGS) entry which is preliminary data.</text>
</comment>
<dbReference type="Proteomes" id="UP000525298">
    <property type="component" value="Unassembled WGS sequence"/>
</dbReference>
<reference evidence="1 2" key="1">
    <citation type="submission" date="2020-07" db="EMBL/GenBank/DDBJ databases">
        <title>Genomic Encyclopedia of Type Strains, Phase IV (KMG-IV): sequencing the most valuable type-strain genomes for metagenomic binning, comparative biology and taxonomic classification.</title>
        <authorList>
            <person name="Goeker M."/>
        </authorList>
    </citation>
    <scope>NUCLEOTIDE SEQUENCE [LARGE SCALE GENOMIC DNA]</scope>
    <source>
        <strain evidence="1 2">DSM 17721</strain>
    </source>
</reference>
<dbReference type="EMBL" id="JACDUS010000001">
    <property type="protein sequence ID" value="MBA2880138.1"/>
    <property type="molecule type" value="Genomic_DNA"/>
</dbReference>
<organism evidence="1 2">
    <name type="scientific">Desulfosalsimonas propionicica</name>
    <dbReference type="NCBI Taxonomy" id="332175"/>
    <lineage>
        <taxon>Bacteria</taxon>
        <taxon>Pseudomonadati</taxon>
        <taxon>Thermodesulfobacteriota</taxon>
        <taxon>Desulfobacteria</taxon>
        <taxon>Desulfobacterales</taxon>
        <taxon>Desulfosalsimonadaceae</taxon>
        <taxon>Desulfosalsimonas</taxon>
    </lineage>
</organism>
<gene>
    <name evidence="1" type="ORF">HNR65_000445</name>
</gene>
<evidence type="ECO:0000313" key="1">
    <source>
        <dbReference type="EMBL" id="MBA2880138.1"/>
    </source>
</evidence>
<dbReference type="AlphaFoldDB" id="A0A7W0C6L0"/>
<dbReference type="RefSeq" id="WP_181549801.1">
    <property type="nucleotide sequence ID" value="NZ_JACDUS010000001.1"/>
</dbReference>